<feature type="domain" description="YncI copper-binding" evidence="3">
    <location>
        <begin position="2"/>
        <end position="124"/>
    </location>
</feature>
<evidence type="ECO:0000256" key="2">
    <source>
        <dbReference type="SAM" id="Phobius"/>
    </source>
</evidence>
<reference evidence="4 5" key="1">
    <citation type="journal article" date="2013" name="Biodegradation">
        <title>Quantitative proteomic analysis of ibuprofen-degrading Patulibacter sp. strain I11.</title>
        <authorList>
            <person name="Almeida B."/>
            <person name="Kjeldal H."/>
            <person name="Lolas I."/>
            <person name="Knudsen A.D."/>
            <person name="Carvalho G."/>
            <person name="Nielsen K.L."/>
            <person name="Barreto Crespo M.T."/>
            <person name="Stensballe A."/>
            <person name="Nielsen J.L."/>
        </authorList>
    </citation>
    <scope>NUCLEOTIDE SEQUENCE [LARGE SCALE GENOMIC DNA]</scope>
    <source>
        <strain evidence="4 5">I11</strain>
    </source>
</reference>
<organism evidence="4 5">
    <name type="scientific">Patulibacter medicamentivorans</name>
    <dbReference type="NCBI Taxonomy" id="1097667"/>
    <lineage>
        <taxon>Bacteria</taxon>
        <taxon>Bacillati</taxon>
        <taxon>Actinomycetota</taxon>
        <taxon>Thermoleophilia</taxon>
        <taxon>Solirubrobacterales</taxon>
        <taxon>Patulibacteraceae</taxon>
        <taxon>Patulibacter</taxon>
    </lineage>
</organism>
<dbReference type="Pfam" id="PF07987">
    <property type="entry name" value="DUF1775"/>
    <property type="match status" value="1"/>
</dbReference>
<keyword evidence="5" id="KW-1185">Reference proteome</keyword>
<feature type="region of interest" description="Disordered" evidence="1">
    <location>
        <begin position="115"/>
        <end position="167"/>
    </location>
</feature>
<gene>
    <name evidence="4" type="ORF">PAI11_09950</name>
</gene>
<keyword evidence="2" id="KW-0812">Transmembrane</keyword>
<keyword evidence="2" id="KW-1133">Transmembrane helix</keyword>
<evidence type="ECO:0000313" key="5">
    <source>
        <dbReference type="Proteomes" id="UP000005143"/>
    </source>
</evidence>
<feature type="compositionally biased region" description="Low complexity" evidence="1">
    <location>
        <begin position="151"/>
        <end position="165"/>
    </location>
</feature>
<dbReference type="Proteomes" id="UP000005143">
    <property type="component" value="Unassembled WGS sequence"/>
</dbReference>
<accession>H0E2I2</accession>
<evidence type="ECO:0000313" key="4">
    <source>
        <dbReference type="EMBL" id="EHN12092.1"/>
    </source>
</evidence>
<dbReference type="Gene3D" id="2.60.40.2230">
    <property type="entry name" value="Uncharacterised protein YcnI-like PF07987, DUF1775"/>
    <property type="match status" value="1"/>
</dbReference>
<dbReference type="InterPro" id="IPR038507">
    <property type="entry name" value="YcnI-like_sf"/>
</dbReference>
<comment type="caution">
    <text evidence="4">The sequence shown here is derived from an EMBL/GenBank/DDBJ whole genome shotgun (WGS) entry which is preliminary data.</text>
</comment>
<name>H0E2I2_9ACTN</name>
<feature type="transmembrane region" description="Helical" evidence="2">
    <location>
        <begin position="174"/>
        <end position="195"/>
    </location>
</feature>
<proteinExistence type="predicted"/>
<sequence>MTIQPAASRPADLQRYRVIVPNEETSADTTAVRMQLPKGIDFLLVEAAPGWRAKVVRRGGQPSEIRWTGGRVPPGGYAELHFIARNPVRTGGLAFKALQDYSDGEVARWIGSAESENPAPTVTLSESATPQDVVSTHGEAAPASGAGGRETPASGSTAGATTAAATKDDDGTDALTIVAIVLAAVAIGLSGLGLLRRRAA</sequence>
<feature type="compositionally biased region" description="Polar residues" evidence="1">
    <location>
        <begin position="115"/>
        <end position="134"/>
    </location>
</feature>
<keyword evidence="2" id="KW-0472">Membrane</keyword>
<evidence type="ECO:0000259" key="3">
    <source>
        <dbReference type="Pfam" id="PF07987"/>
    </source>
</evidence>
<evidence type="ECO:0000256" key="1">
    <source>
        <dbReference type="SAM" id="MobiDB-lite"/>
    </source>
</evidence>
<protein>
    <submittedName>
        <fullName evidence="4">Nuclear export factor GLE1</fullName>
    </submittedName>
</protein>
<dbReference type="AlphaFoldDB" id="H0E2I2"/>
<dbReference type="EMBL" id="AGUD01000046">
    <property type="protein sequence ID" value="EHN12092.1"/>
    <property type="molecule type" value="Genomic_DNA"/>
</dbReference>
<dbReference type="InterPro" id="IPR012533">
    <property type="entry name" value="YcnI-copper_dom"/>
</dbReference>